<comment type="similarity">
    <text evidence="2 3">Belongs to the peptidase M16 family.</text>
</comment>
<sequence>MTGKVRRVGSAVHPHLTREAGMRRAPLSLFTALLLAVSPTLALAQAPGATVQKAQASKAASPAQAKPGPLAPVASVEGINEYRLPNGLRVVLFPDPTKPTVTVNVTYFVGSKHEGYGEAGMAHLLEHLLFKGTPTTGNIPQALTERGARPNGTTWLDRTNYFETLPASDANLSWALTFEADRMVNSFIAKKDLDSEMTVVRNELERGENDPHSVLLRRVMSSAYLFHNYGKPTIGTRADVENVPIDRLQAFYRKYYRPDNAMLVVAGRFEEAKALQLIQNTFGKLKLPAQPVPRTYTEEPTQDGEREVTLRRVGETGALISTYHVPEGAHPDFAAIDVLTEVLGDTPSGRLYKALVEPKKAARAFAYNLQLQDPGVLVFRAQLREGQSMEAAREVLVKTVEEAARTPFTAEEVNRAKTSLLKQVELILNDSERSAILLSEWAAIGDWRLFFLHRDRIEAVKPEDVTRVAATYLKTSNRTLGEFIPTPKPDRAEMPPRVDMAAMLKGYQGRAAVAQGEAFDPSPANIEARVQRSQLPGGLKLALLPKKTRGEMVSVALNLRWGTEKAVMGKEYSANMAGSLLLRGTKTKTRQQLQDAFDRLKARVSVDGGPMGASVSVETKRENLPEVLRLVAEVLREPAFDAQEFALLQQERLAGMEKSRSEPDTQGTYAYRRLLGSQYPKGHPYYAPTVEEDLAGVKGVTLEQVRAFYRDFYGASNGELGAVGDFEPKELSALVGELFNGWKSPSPYVRIPQTFNDVGAKAQALETPDKANAFFMAGQNLQLKDDDQDWPALMVGNFMFGGGFLNSRLATRIRQKDGLSYGVGSGLNAGAVDPVGSFYAYAIYAPQNAEKLEAALREELSLALEKGFKPEELEKARAGLLEYRQTGRAQDGGLARTLANYLFLGRTLDYDAQLEQRMAKLTPDDVRQALARHVDAKKLTVVKAGDFEGAKKKEKAPVPANAAP</sequence>
<evidence type="ECO:0000256" key="2">
    <source>
        <dbReference type="ARBA" id="ARBA00007261"/>
    </source>
</evidence>
<dbReference type="PATRIC" id="fig|394096.3.peg.3842"/>
<feature type="domain" description="Peptidase M16 N-terminal" evidence="4">
    <location>
        <begin position="89"/>
        <end position="236"/>
    </location>
</feature>
<dbReference type="SUPFAM" id="SSF63411">
    <property type="entry name" value="LuxS/MPP-like metallohydrolase"/>
    <property type="match status" value="4"/>
</dbReference>
<accession>A0A085WLK0</accession>
<keyword evidence="6" id="KW-0378">Hydrolase</keyword>
<dbReference type="InterPro" id="IPR011249">
    <property type="entry name" value="Metalloenz_LuxS/M16"/>
</dbReference>
<dbReference type="GO" id="GO:0004222">
    <property type="term" value="F:metalloendopeptidase activity"/>
    <property type="evidence" value="ECO:0007669"/>
    <property type="project" value="InterPro"/>
</dbReference>
<dbReference type="GO" id="GO:0006508">
    <property type="term" value="P:proteolysis"/>
    <property type="evidence" value="ECO:0007669"/>
    <property type="project" value="UniProtKB-KW"/>
</dbReference>
<keyword evidence="6" id="KW-0645">Protease</keyword>
<dbReference type="Pfam" id="PF00675">
    <property type="entry name" value="Peptidase_M16"/>
    <property type="match status" value="1"/>
</dbReference>
<dbReference type="OrthoDB" id="9811314at2"/>
<evidence type="ECO:0000256" key="3">
    <source>
        <dbReference type="RuleBase" id="RU004447"/>
    </source>
</evidence>
<dbReference type="AlphaFoldDB" id="A0A085WLK0"/>
<reference evidence="6 7" key="1">
    <citation type="submission" date="2014-04" db="EMBL/GenBank/DDBJ databases">
        <title>Genome assembly of Hyalangium minutum DSM 14724.</title>
        <authorList>
            <person name="Sharma G."/>
            <person name="Subramanian S."/>
        </authorList>
    </citation>
    <scope>NUCLEOTIDE SEQUENCE [LARGE SCALE GENOMIC DNA]</scope>
    <source>
        <strain evidence="6 7">DSM 14724</strain>
    </source>
</reference>
<evidence type="ECO:0000313" key="7">
    <source>
        <dbReference type="Proteomes" id="UP000028725"/>
    </source>
</evidence>
<dbReference type="EMBL" id="JMCB01000006">
    <property type="protein sequence ID" value="KFE68563.1"/>
    <property type="molecule type" value="Genomic_DNA"/>
</dbReference>
<dbReference type="InterPro" id="IPR050361">
    <property type="entry name" value="MPP/UQCRC_Complex"/>
</dbReference>
<protein>
    <submittedName>
        <fullName evidence="6">Zinc protease</fullName>
    </submittedName>
</protein>
<dbReference type="Gene3D" id="3.30.830.10">
    <property type="entry name" value="Metalloenzyme, LuxS/M16 peptidase-like"/>
    <property type="match status" value="4"/>
</dbReference>
<dbReference type="InterPro" id="IPR001431">
    <property type="entry name" value="Pept_M16_Zn_BS"/>
</dbReference>
<comment type="caution">
    <text evidence="6">The sequence shown here is derived from an EMBL/GenBank/DDBJ whole genome shotgun (WGS) entry which is preliminary data.</text>
</comment>
<evidence type="ECO:0000256" key="1">
    <source>
        <dbReference type="ARBA" id="ARBA00001947"/>
    </source>
</evidence>
<organism evidence="6 7">
    <name type="scientific">Hyalangium minutum</name>
    <dbReference type="NCBI Taxonomy" id="394096"/>
    <lineage>
        <taxon>Bacteria</taxon>
        <taxon>Pseudomonadati</taxon>
        <taxon>Myxococcota</taxon>
        <taxon>Myxococcia</taxon>
        <taxon>Myxococcales</taxon>
        <taxon>Cystobacterineae</taxon>
        <taxon>Archangiaceae</taxon>
        <taxon>Hyalangium</taxon>
    </lineage>
</organism>
<dbReference type="STRING" id="394096.DB31_7800"/>
<gene>
    <name evidence="6" type="ORF">DB31_7800</name>
</gene>
<proteinExistence type="inferred from homology"/>
<keyword evidence="7" id="KW-1185">Reference proteome</keyword>
<evidence type="ECO:0000259" key="5">
    <source>
        <dbReference type="Pfam" id="PF05193"/>
    </source>
</evidence>
<evidence type="ECO:0000259" key="4">
    <source>
        <dbReference type="Pfam" id="PF00675"/>
    </source>
</evidence>
<dbReference type="InterPro" id="IPR011765">
    <property type="entry name" value="Pept_M16_N"/>
</dbReference>
<dbReference type="Proteomes" id="UP000028725">
    <property type="component" value="Unassembled WGS sequence"/>
</dbReference>
<feature type="domain" description="Peptidase M16 C-terminal" evidence="5">
    <location>
        <begin position="700"/>
        <end position="880"/>
    </location>
</feature>
<feature type="domain" description="Peptidase M16 C-terminal" evidence="5">
    <location>
        <begin position="244"/>
        <end position="420"/>
    </location>
</feature>
<comment type="cofactor">
    <cofactor evidence="1">
        <name>Zn(2+)</name>
        <dbReference type="ChEBI" id="CHEBI:29105"/>
    </cofactor>
</comment>
<evidence type="ECO:0000313" key="6">
    <source>
        <dbReference type="EMBL" id="KFE68563.1"/>
    </source>
</evidence>
<name>A0A085WLK0_9BACT</name>
<dbReference type="PANTHER" id="PTHR11851:SF49">
    <property type="entry name" value="MITOCHONDRIAL-PROCESSING PEPTIDASE SUBUNIT ALPHA"/>
    <property type="match status" value="1"/>
</dbReference>
<dbReference type="Pfam" id="PF05193">
    <property type="entry name" value="Peptidase_M16_C"/>
    <property type="match status" value="2"/>
</dbReference>
<dbReference type="PANTHER" id="PTHR11851">
    <property type="entry name" value="METALLOPROTEASE"/>
    <property type="match status" value="1"/>
</dbReference>
<dbReference type="GO" id="GO:0046872">
    <property type="term" value="F:metal ion binding"/>
    <property type="evidence" value="ECO:0007669"/>
    <property type="project" value="InterPro"/>
</dbReference>
<dbReference type="PROSITE" id="PS00143">
    <property type="entry name" value="INSULINASE"/>
    <property type="match status" value="1"/>
</dbReference>
<dbReference type="InterPro" id="IPR007863">
    <property type="entry name" value="Peptidase_M16_C"/>
</dbReference>